<gene>
    <name evidence="1" type="ORF">COW80_00675</name>
</gene>
<evidence type="ECO:0000313" key="1">
    <source>
        <dbReference type="EMBL" id="PIP88364.1"/>
    </source>
</evidence>
<dbReference type="Pfam" id="PF12441">
    <property type="entry name" value="CopG_antitoxin"/>
    <property type="match status" value="1"/>
</dbReference>
<protein>
    <submittedName>
        <fullName evidence="1">Uncharacterized protein</fullName>
    </submittedName>
</protein>
<organism evidence="1 2">
    <name type="scientific">Candidatus Beckwithbacteria bacterium CG22_combo_CG10-13_8_21_14_all_01_47_9</name>
    <dbReference type="NCBI Taxonomy" id="1974496"/>
    <lineage>
        <taxon>Bacteria</taxon>
        <taxon>Candidatus Beckwithiibacteriota</taxon>
    </lineage>
</organism>
<evidence type="ECO:0000313" key="2">
    <source>
        <dbReference type="Proteomes" id="UP000229981"/>
    </source>
</evidence>
<dbReference type="Proteomes" id="UP000229981">
    <property type="component" value="Unassembled WGS sequence"/>
</dbReference>
<reference evidence="1 2" key="1">
    <citation type="submission" date="2017-09" db="EMBL/GenBank/DDBJ databases">
        <title>Depth-based differentiation of microbial function through sediment-hosted aquifers and enrichment of novel symbionts in the deep terrestrial subsurface.</title>
        <authorList>
            <person name="Probst A.J."/>
            <person name="Ladd B."/>
            <person name="Jarett J.K."/>
            <person name="Geller-Mcgrath D.E."/>
            <person name="Sieber C.M."/>
            <person name="Emerson J.B."/>
            <person name="Anantharaman K."/>
            <person name="Thomas B.C."/>
            <person name="Malmstrom R."/>
            <person name="Stieglmeier M."/>
            <person name="Klingl A."/>
            <person name="Woyke T."/>
            <person name="Ryan C.M."/>
            <person name="Banfield J.F."/>
        </authorList>
    </citation>
    <scope>NUCLEOTIDE SEQUENCE [LARGE SCALE GENOMIC DNA]</scope>
    <source>
        <strain evidence="1">CG22_combo_CG10-13_8_21_14_all_01_47_9</strain>
    </source>
</reference>
<dbReference type="InterPro" id="IPR022148">
    <property type="entry name" value="CopG_antitoxin"/>
</dbReference>
<sequence length="87" mass="10517">MKKFKPIPRFKSEKEEREFWQRVDSTKYVDYSRAVRARFPNLKLTSRPVTIRLPQSLLERIKLKARRFDLPYQSFIKQVLFENVVGA</sequence>
<proteinExistence type="predicted"/>
<dbReference type="AlphaFoldDB" id="A0A2H0E1Q4"/>
<dbReference type="EMBL" id="PCTU01000017">
    <property type="protein sequence ID" value="PIP88364.1"/>
    <property type="molecule type" value="Genomic_DNA"/>
</dbReference>
<name>A0A2H0E1Q4_9BACT</name>
<comment type="caution">
    <text evidence="1">The sequence shown here is derived from an EMBL/GenBank/DDBJ whole genome shotgun (WGS) entry which is preliminary data.</text>
</comment>
<accession>A0A2H0E1Q4</accession>